<gene>
    <name evidence="3" type="ORF">JOD45_001669</name>
</gene>
<keyword evidence="1" id="KW-0749">Sporulation</keyword>
<dbReference type="RefSeq" id="WP_205003386.1">
    <property type="nucleotide sequence ID" value="NZ_JAFBER010000008.1"/>
</dbReference>
<organism evidence="3 4">
    <name type="scientific">Scopulibacillus daqui</name>
    <dbReference type="NCBI Taxonomy" id="1469162"/>
    <lineage>
        <taxon>Bacteria</taxon>
        <taxon>Bacillati</taxon>
        <taxon>Bacillota</taxon>
        <taxon>Bacilli</taxon>
        <taxon>Bacillales</taxon>
        <taxon>Sporolactobacillaceae</taxon>
        <taxon>Scopulibacillus</taxon>
    </lineage>
</organism>
<sequence length="47" mass="5295">MSNPRRHPGHFAPHHLGEQPRAAHSNKGKKMANKTDEEPNYIPPKGK</sequence>
<dbReference type="InterPro" id="IPR012612">
    <property type="entry name" value="SASP_SspN"/>
</dbReference>
<comment type="caution">
    <text evidence="3">The sequence shown here is derived from an EMBL/GenBank/DDBJ whole genome shotgun (WGS) entry which is preliminary data.</text>
</comment>
<proteinExistence type="inferred from homology"/>
<dbReference type="EMBL" id="JAFBER010000008">
    <property type="protein sequence ID" value="MBM7645458.1"/>
    <property type="molecule type" value="Genomic_DNA"/>
</dbReference>
<feature type="compositionally biased region" description="Basic residues" evidence="2">
    <location>
        <begin position="1"/>
        <end position="13"/>
    </location>
</feature>
<feature type="region of interest" description="Disordered" evidence="2">
    <location>
        <begin position="1"/>
        <end position="47"/>
    </location>
</feature>
<evidence type="ECO:0000256" key="2">
    <source>
        <dbReference type="SAM" id="MobiDB-lite"/>
    </source>
</evidence>
<dbReference type="Proteomes" id="UP000808914">
    <property type="component" value="Unassembled WGS sequence"/>
</dbReference>
<protein>
    <submittedName>
        <fullName evidence="3">Small acid-soluble spore protein N (Minor)</fullName>
    </submittedName>
</protein>
<accession>A0ABS2PZU4</accession>
<reference evidence="3 4" key="1">
    <citation type="submission" date="2021-01" db="EMBL/GenBank/DDBJ databases">
        <title>Genomic Encyclopedia of Type Strains, Phase IV (KMG-IV): sequencing the most valuable type-strain genomes for metagenomic binning, comparative biology and taxonomic classification.</title>
        <authorList>
            <person name="Goeker M."/>
        </authorList>
    </citation>
    <scope>NUCLEOTIDE SEQUENCE [LARGE SCALE GENOMIC DNA]</scope>
    <source>
        <strain evidence="3 4">DSM 28236</strain>
    </source>
</reference>
<dbReference type="HAMAP" id="MF_01505">
    <property type="entry name" value="SspN"/>
    <property type="match status" value="1"/>
</dbReference>
<evidence type="ECO:0000313" key="3">
    <source>
        <dbReference type="EMBL" id="MBM7645458.1"/>
    </source>
</evidence>
<evidence type="ECO:0000313" key="4">
    <source>
        <dbReference type="Proteomes" id="UP000808914"/>
    </source>
</evidence>
<name>A0ABS2PZU4_9BACL</name>
<keyword evidence="4" id="KW-1185">Reference proteome</keyword>
<evidence type="ECO:0000256" key="1">
    <source>
        <dbReference type="ARBA" id="ARBA00022969"/>
    </source>
</evidence>
<dbReference type="Pfam" id="PF08177">
    <property type="entry name" value="SspN"/>
    <property type="match status" value="1"/>
</dbReference>